<dbReference type="GO" id="GO:0006635">
    <property type="term" value="P:fatty acid beta-oxidation"/>
    <property type="evidence" value="ECO:0007669"/>
    <property type="project" value="UniProtKB-UniPathway"/>
</dbReference>
<dbReference type="InterPro" id="IPR036291">
    <property type="entry name" value="NAD(P)-bd_dom_sf"/>
</dbReference>
<dbReference type="InterPro" id="IPR029045">
    <property type="entry name" value="ClpP/crotonase-like_dom_sf"/>
</dbReference>
<comment type="similarity">
    <text evidence="3">In the N-terminal section; belongs to the enoyl-CoA hydratase/isomerase family.</text>
</comment>
<dbReference type="InterPro" id="IPR006176">
    <property type="entry name" value="3-OHacyl-CoA_DH_NAD-bd"/>
</dbReference>
<dbReference type="GO" id="GO:0016853">
    <property type="term" value="F:isomerase activity"/>
    <property type="evidence" value="ECO:0007669"/>
    <property type="project" value="UniProtKB-KW"/>
</dbReference>
<evidence type="ECO:0000256" key="6">
    <source>
        <dbReference type="ARBA" id="ARBA00022963"/>
    </source>
</evidence>
<dbReference type="Proteomes" id="UP000243978">
    <property type="component" value="Unassembled WGS sequence"/>
</dbReference>
<sequence>MKQAPKHPVRLERQGSIALIVIENPPVNALGGAVRRGIAAALSAAEANPLVTAIVICANGRTFPAGADIREFNQPAQEPGLGQLCTMIETCSKPVVAALHGTALGGGLELAMGAHFRIASTDARVGLPEINLGILPGAGGTQRLPRLVGAELAMDMMLAGAPVSAGIAAEMGLIDRVTGGDLREAAVAFARELSMPHPTAEQRGQFSDANAYMAATKARRAELKQTGQASRAALKIIDCVEAALLVPIETGLEMERAAFEECLRSPESQGMRHAFFAERAAAKFPEDAPPRDISRIGIVGGGMMGAGIAIACLQRGFDVTLVEQGESGVNTALERIGTHYERAIAKGRLSEAQGAAALTHLQLTTKLDTLGDADVIIEAVGEDEELKLRILKEIGDQARQGAVLATNTSYLDLMRLAQATGRPNDTVGLHFFAPAQVNKLVEVAVHDDADASAVSTAQALVKRLGKVAVRAKVSSGVGAGYIGNRVLEAYRLAADILLEEGATPQQIDTAMRGFGFKMGPYQVADMSGLDIAHARRQSSPRDADARYVEIADKIVAQGWLGQKTHRGYYVYPEGARDGVPNGDVLKLIAAHRAENGITEQSFTEAEIRDTLLLTMVNAGAQLLTEGVAARPGDVDTVMIHGFGYPRSRGGPMFEADTTTPALIMRRLEALQAQAPNLWTPAPLLRELARERRKFADLN</sequence>
<feature type="domain" description="3-hydroxyacyl-CoA dehydrogenase C-terminal" evidence="16">
    <location>
        <begin position="480"/>
        <end position="571"/>
    </location>
</feature>
<keyword evidence="8" id="KW-0520">NAD</keyword>
<dbReference type="SUPFAM" id="SSF51735">
    <property type="entry name" value="NAD(P)-binding Rossmann-fold domains"/>
    <property type="match status" value="1"/>
</dbReference>
<keyword evidence="11" id="KW-0413">Isomerase</keyword>
<dbReference type="InterPro" id="IPR006108">
    <property type="entry name" value="3HC_DH_C"/>
</dbReference>
<evidence type="ECO:0000256" key="4">
    <source>
        <dbReference type="ARBA" id="ARBA00011245"/>
    </source>
</evidence>
<dbReference type="AlphaFoldDB" id="A0A2T6BHA4"/>
<keyword evidence="19" id="KW-1185">Reference proteome</keyword>
<name>A0A2T6BHA4_9RHOB</name>
<keyword evidence="13" id="KW-0511">Multifunctional enzyme</keyword>
<evidence type="ECO:0000256" key="11">
    <source>
        <dbReference type="ARBA" id="ARBA00023235"/>
    </source>
</evidence>
<dbReference type="Pfam" id="PF02737">
    <property type="entry name" value="3HCDH_N"/>
    <property type="match status" value="1"/>
</dbReference>
<keyword evidence="5" id="KW-0276">Fatty acid metabolism</keyword>
<evidence type="ECO:0000256" key="1">
    <source>
        <dbReference type="ARBA" id="ARBA00004275"/>
    </source>
</evidence>
<comment type="caution">
    <text evidence="18">The sequence shown here is derived from an EMBL/GenBank/DDBJ whole genome shotgun (WGS) entry which is preliminary data.</text>
</comment>
<keyword evidence="7" id="KW-0560">Oxidoreductase</keyword>
<dbReference type="CDD" id="cd06558">
    <property type="entry name" value="crotonase-like"/>
    <property type="match status" value="1"/>
</dbReference>
<protein>
    <submittedName>
        <fullName evidence="18">3-hydroxyacyl-CoA dehydrogenase</fullName>
    </submittedName>
</protein>
<dbReference type="Gene3D" id="1.10.1040.50">
    <property type="match status" value="1"/>
</dbReference>
<dbReference type="GO" id="GO:0070403">
    <property type="term" value="F:NAD+ binding"/>
    <property type="evidence" value="ECO:0007669"/>
    <property type="project" value="InterPro"/>
</dbReference>
<comment type="subunit">
    <text evidence="4">Monomer.</text>
</comment>
<evidence type="ECO:0000256" key="13">
    <source>
        <dbReference type="ARBA" id="ARBA00023268"/>
    </source>
</evidence>
<evidence type="ECO:0000256" key="10">
    <source>
        <dbReference type="ARBA" id="ARBA00023140"/>
    </source>
</evidence>
<evidence type="ECO:0000256" key="12">
    <source>
        <dbReference type="ARBA" id="ARBA00023239"/>
    </source>
</evidence>
<evidence type="ECO:0000256" key="2">
    <source>
        <dbReference type="ARBA" id="ARBA00005005"/>
    </source>
</evidence>
<proteinExistence type="inferred from homology"/>
<evidence type="ECO:0000256" key="5">
    <source>
        <dbReference type="ARBA" id="ARBA00022832"/>
    </source>
</evidence>
<dbReference type="Gene3D" id="3.40.50.720">
    <property type="entry name" value="NAD(P)-binding Rossmann-like Domain"/>
    <property type="match status" value="1"/>
</dbReference>
<dbReference type="PROSITE" id="PS00166">
    <property type="entry name" value="ENOYL_COA_HYDRATASE"/>
    <property type="match status" value="1"/>
</dbReference>
<gene>
    <name evidence="18" type="ORF">C8N43_0074</name>
</gene>
<dbReference type="Pfam" id="PF00725">
    <property type="entry name" value="3HCDH"/>
    <property type="match status" value="1"/>
</dbReference>
<reference evidence="18 19" key="1">
    <citation type="submission" date="2018-04" db="EMBL/GenBank/DDBJ databases">
        <title>Genomic Encyclopedia of Archaeal and Bacterial Type Strains, Phase II (KMG-II): from individual species to whole genera.</title>
        <authorList>
            <person name="Goeker M."/>
        </authorList>
    </citation>
    <scope>NUCLEOTIDE SEQUENCE [LARGE SCALE GENOMIC DNA]</scope>
    <source>
        <strain evidence="18 19">DSM 100977</strain>
    </source>
</reference>
<dbReference type="SUPFAM" id="SSF48179">
    <property type="entry name" value="6-phosphogluconate dehydrogenase C-terminal domain-like"/>
    <property type="match status" value="2"/>
</dbReference>
<dbReference type="PANTHER" id="PTHR23309">
    <property type="entry name" value="3-HYDROXYACYL-COA DEHYROGENASE"/>
    <property type="match status" value="1"/>
</dbReference>
<dbReference type="GO" id="GO:0003857">
    <property type="term" value="F:(3S)-3-hydroxyacyl-CoA dehydrogenase (NAD+) activity"/>
    <property type="evidence" value="ECO:0007669"/>
    <property type="project" value="UniProtKB-EC"/>
</dbReference>
<evidence type="ECO:0000256" key="8">
    <source>
        <dbReference type="ARBA" id="ARBA00023027"/>
    </source>
</evidence>
<dbReference type="FunFam" id="3.40.50.720:FF:000009">
    <property type="entry name" value="Fatty oxidation complex, alpha subunit"/>
    <property type="match status" value="1"/>
</dbReference>
<feature type="domain" description="3-hydroxyacyl-CoA dehydrogenase NAD binding" evidence="17">
    <location>
        <begin position="296"/>
        <end position="472"/>
    </location>
</feature>
<evidence type="ECO:0000256" key="15">
    <source>
        <dbReference type="RuleBase" id="RU003707"/>
    </source>
</evidence>
<keyword evidence="12" id="KW-0456">Lyase</keyword>
<comment type="subcellular location">
    <subcellularLocation>
        <location evidence="1">Peroxisome</location>
    </subcellularLocation>
</comment>
<evidence type="ECO:0000256" key="9">
    <source>
        <dbReference type="ARBA" id="ARBA00023098"/>
    </source>
</evidence>
<dbReference type="PANTHER" id="PTHR23309:SF49">
    <property type="entry name" value="PEROXISOMAL BIFUNCTIONAL ENZYME"/>
    <property type="match status" value="1"/>
</dbReference>
<dbReference type="InterPro" id="IPR018376">
    <property type="entry name" value="Enoyl-CoA_hyd/isom_CS"/>
</dbReference>
<dbReference type="InterPro" id="IPR008927">
    <property type="entry name" value="6-PGluconate_DH-like_C_sf"/>
</dbReference>
<evidence type="ECO:0000259" key="17">
    <source>
        <dbReference type="Pfam" id="PF02737"/>
    </source>
</evidence>
<organism evidence="18 19">
    <name type="scientific">Litoreibacter ponti</name>
    <dbReference type="NCBI Taxonomy" id="1510457"/>
    <lineage>
        <taxon>Bacteria</taxon>
        <taxon>Pseudomonadati</taxon>
        <taxon>Pseudomonadota</taxon>
        <taxon>Alphaproteobacteria</taxon>
        <taxon>Rhodobacterales</taxon>
        <taxon>Roseobacteraceae</taxon>
        <taxon>Litoreibacter</taxon>
    </lineage>
</organism>
<accession>A0A2T6BHA4</accession>
<evidence type="ECO:0000259" key="16">
    <source>
        <dbReference type="Pfam" id="PF00725"/>
    </source>
</evidence>
<dbReference type="Pfam" id="PF00378">
    <property type="entry name" value="ECH_1"/>
    <property type="match status" value="1"/>
</dbReference>
<evidence type="ECO:0000256" key="7">
    <source>
        <dbReference type="ARBA" id="ARBA00023002"/>
    </source>
</evidence>
<comment type="similarity">
    <text evidence="15">Belongs to the enoyl-CoA hydratase/isomerase family.</text>
</comment>
<keyword evidence="6" id="KW-0442">Lipid degradation</keyword>
<evidence type="ECO:0000256" key="3">
    <source>
        <dbReference type="ARBA" id="ARBA00008750"/>
    </source>
</evidence>
<keyword evidence="10" id="KW-0576">Peroxisome</keyword>
<dbReference type="UniPathway" id="UPA00659"/>
<dbReference type="RefSeq" id="WP_107843724.1">
    <property type="nucleotide sequence ID" value="NZ_QBKS01000001.1"/>
</dbReference>
<comment type="catalytic activity">
    <reaction evidence="14">
        <text>a (3S)-3-hydroxyacyl-CoA + NAD(+) = a 3-oxoacyl-CoA + NADH + H(+)</text>
        <dbReference type="Rhea" id="RHEA:22432"/>
        <dbReference type="ChEBI" id="CHEBI:15378"/>
        <dbReference type="ChEBI" id="CHEBI:57318"/>
        <dbReference type="ChEBI" id="CHEBI:57540"/>
        <dbReference type="ChEBI" id="CHEBI:57945"/>
        <dbReference type="ChEBI" id="CHEBI:90726"/>
        <dbReference type="EC" id="1.1.1.35"/>
    </reaction>
</comment>
<dbReference type="SUPFAM" id="SSF52096">
    <property type="entry name" value="ClpP/crotonase"/>
    <property type="match status" value="1"/>
</dbReference>
<keyword evidence="9" id="KW-0443">Lipid metabolism</keyword>
<dbReference type="FunFam" id="1.10.1040.50:FF:000006">
    <property type="entry name" value="Peroxisomal bifunctional enzyme"/>
    <property type="match status" value="1"/>
</dbReference>
<evidence type="ECO:0000313" key="19">
    <source>
        <dbReference type="Proteomes" id="UP000243978"/>
    </source>
</evidence>
<dbReference type="OrthoDB" id="9771883at2"/>
<dbReference type="GO" id="GO:0004300">
    <property type="term" value="F:enoyl-CoA hydratase activity"/>
    <property type="evidence" value="ECO:0007669"/>
    <property type="project" value="UniProtKB-ARBA"/>
</dbReference>
<evidence type="ECO:0000313" key="18">
    <source>
        <dbReference type="EMBL" id="PTX55440.1"/>
    </source>
</evidence>
<comment type="pathway">
    <text evidence="2">Lipid metabolism; fatty acid beta-oxidation.</text>
</comment>
<dbReference type="EMBL" id="QBKS01000001">
    <property type="protein sequence ID" value="PTX55440.1"/>
    <property type="molecule type" value="Genomic_DNA"/>
</dbReference>
<dbReference type="Gene3D" id="3.90.226.10">
    <property type="entry name" value="2-enoyl-CoA Hydratase, Chain A, domain 1"/>
    <property type="match status" value="1"/>
</dbReference>
<dbReference type="InterPro" id="IPR001753">
    <property type="entry name" value="Enoyl-CoA_hydra/iso"/>
</dbReference>
<evidence type="ECO:0000256" key="14">
    <source>
        <dbReference type="ARBA" id="ARBA00049556"/>
    </source>
</evidence>